<feature type="transmembrane region" description="Helical" evidence="2">
    <location>
        <begin position="226"/>
        <end position="248"/>
    </location>
</feature>
<feature type="transmembrane region" description="Helical" evidence="2">
    <location>
        <begin position="141"/>
        <end position="162"/>
    </location>
</feature>
<gene>
    <name evidence="4" type="ORF">MCNS_11360</name>
</gene>
<feature type="transmembrane region" description="Helical" evidence="2">
    <location>
        <begin position="78"/>
        <end position="98"/>
    </location>
</feature>
<feature type="transmembrane region" description="Helical" evidence="2">
    <location>
        <begin position="168"/>
        <end position="188"/>
    </location>
</feature>
<keyword evidence="5" id="KW-1185">Reference proteome</keyword>
<feature type="transmembrane region" description="Helical" evidence="2">
    <location>
        <begin position="104"/>
        <end position="120"/>
    </location>
</feature>
<protein>
    <recommendedName>
        <fullName evidence="3">EamA domain-containing protein</fullName>
    </recommendedName>
</protein>
<evidence type="ECO:0000259" key="3">
    <source>
        <dbReference type="Pfam" id="PF00892"/>
    </source>
</evidence>
<dbReference type="AlphaFoldDB" id="A0A7I7YAI5"/>
<dbReference type="SUPFAM" id="SSF103481">
    <property type="entry name" value="Multidrug resistance efflux transporter EmrE"/>
    <property type="match status" value="2"/>
</dbReference>
<evidence type="ECO:0000256" key="1">
    <source>
        <dbReference type="ARBA" id="ARBA00007362"/>
    </source>
</evidence>
<dbReference type="InterPro" id="IPR037185">
    <property type="entry name" value="EmrE-like"/>
</dbReference>
<dbReference type="Proteomes" id="UP000467385">
    <property type="component" value="Chromosome"/>
</dbReference>
<organism evidence="4 5">
    <name type="scientific">Mycobacterium conspicuum</name>
    <dbReference type="NCBI Taxonomy" id="44010"/>
    <lineage>
        <taxon>Bacteria</taxon>
        <taxon>Bacillati</taxon>
        <taxon>Actinomycetota</taxon>
        <taxon>Actinomycetes</taxon>
        <taxon>Mycobacteriales</taxon>
        <taxon>Mycobacteriaceae</taxon>
        <taxon>Mycobacterium</taxon>
    </lineage>
</organism>
<dbReference type="GO" id="GO:0016020">
    <property type="term" value="C:membrane"/>
    <property type="evidence" value="ECO:0007669"/>
    <property type="project" value="InterPro"/>
</dbReference>
<name>A0A7I7YAI5_9MYCO</name>
<keyword evidence="2" id="KW-1133">Transmembrane helix</keyword>
<feature type="transmembrane region" description="Helical" evidence="2">
    <location>
        <begin position="255"/>
        <end position="272"/>
    </location>
</feature>
<evidence type="ECO:0000313" key="4">
    <source>
        <dbReference type="EMBL" id="BBZ38073.1"/>
    </source>
</evidence>
<evidence type="ECO:0000256" key="2">
    <source>
        <dbReference type="SAM" id="Phobius"/>
    </source>
</evidence>
<feature type="transmembrane region" description="Helical" evidence="2">
    <location>
        <begin position="49"/>
        <end position="71"/>
    </location>
</feature>
<dbReference type="Pfam" id="PF00892">
    <property type="entry name" value="EamA"/>
    <property type="match status" value="1"/>
</dbReference>
<keyword evidence="2" id="KW-0812">Transmembrane</keyword>
<reference evidence="4 5" key="1">
    <citation type="journal article" date="2019" name="Emerg. Microbes Infect.">
        <title>Comprehensive subspecies identification of 175 nontuberculous mycobacteria species based on 7547 genomic profiles.</title>
        <authorList>
            <person name="Matsumoto Y."/>
            <person name="Kinjo T."/>
            <person name="Motooka D."/>
            <person name="Nabeya D."/>
            <person name="Jung N."/>
            <person name="Uechi K."/>
            <person name="Horii T."/>
            <person name="Iida T."/>
            <person name="Fujita J."/>
            <person name="Nakamura S."/>
        </authorList>
    </citation>
    <scope>NUCLEOTIDE SEQUENCE [LARGE SCALE GENOMIC DNA]</scope>
    <source>
        <strain evidence="4 5">JCM 14738</strain>
    </source>
</reference>
<keyword evidence="2" id="KW-0472">Membrane</keyword>
<accession>A0A7I7YAI5</accession>
<comment type="similarity">
    <text evidence="1">Belongs to the EamA transporter family.</text>
</comment>
<feature type="transmembrane region" description="Helical" evidence="2">
    <location>
        <begin position="24"/>
        <end position="43"/>
    </location>
</feature>
<dbReference type="InterPro" id="IPR000620">
    <property type="entry name" value="EamA_dom"/>
</dbReference>
<sequence>MSYGVSDFVGGVAARRIAALRVMLAAYPVEAAVLGLLALFAGGPIHSGAVFWGCMYGIGQAFGMWAFYAALGSGPISVVAPLAGVLNAAVPVAVGVALGERPGPAASLGVLLAIVAVTLVSREAREAEVEDRSPYRFTPKVAWLTVFAGCAFGLDLVFLHQAPHECKLWPLMFARLSATVVITALAATKGNLRLPRGRSMKLALAIALLDICALVAQLIALQSWLLSLASIMISLYPAATVVLAMVVLRERVSRWQGIGMAMAMGSVAMIAAG</sequence>
<dbReference type="EMBL" id="AP022613">
    <property type="protein sequence ID" value="BBZ38073.1"/>
    <property type="molecule type" value="Genomic_DNA"/>
</dbReference>
<feature type="domain" description="EamA" evidence="3">
    <location>
        <begin position="143"/>
        <end position="270"/>
    </location>
</feature>
<evidence type="ECO:0000313" key="5">
    <source>
        <dbReference type="Proteomes" id="UP000467385"/>
    </source>
</evidence>
<proteinExistence type="inferred from homology"/>
<feature type="transmembrane region" description="Helical" evidence="2">
    <location>
        <begin position="200"/>
        <end position="220"/>
    </location>
</feature>